<accession>A0A0B5E4J8</accession>
<dbReference type="InterPro" id="IPR011042">
    <property type="entry name" value="6-blade_b-propeller_TolB-like"/>
</dbReference>
<organism evidence="3 4">
    <name type="scientific">Celeribacter indicus</name>
    <dbReference type="NCBI Taxonomy" id="1208324"/>
    <lineage>
        <taxon>Bacteria</taxon>
        <taxon>Pseudomonadati</taxon>
        <taxon>Pseudomonadota</taxon>
        <taxon>Alphaproteobacteria</taxon>
        <taxon>Rhodobacterales</taxon>
        <taxon>Roseobacteraceae</taxon>
        <taxon>Celeribacter</taxon>
    </lineage>
</organism>
<dbReference type="PANTHER" id="PTHR19328">
    <property type="entry name" value="HEDGEHOG-INTERACTING PROTEIN"/>
    <property type="match status" value="1"/>
</dbReference>
<evidence type="ECO:0000313" key="4">
    <source>
        <dbReference type="Proteomes" id="UP000031521"/>
    </source>
</evidence>
<sequence>MTSRRPPARPLPTALVLLIPTLLPGLAAAETRQAGDLSVEVTPAVTGLDMPWSIDFLPRGGQLITQIDGTLLLVEDGETTEVPGTPEVWANGQGGLLDILVPRDFAESREIYLSYSKPMEGGAGTALGVGTLVDGELQDFHEIFAMSQGSDKGQHFGSRILEAPDGTLYLTVGERGEREAAQDLSRHNGSVLRLNRDGSVPEDNPFVDDGEAQPEIWSYGHRNAQGLALDAEGAIWVNEHGPQGGDEINRIEKGANYGWPLATYGEEYGGGRFAPEETENTTGPLHQWTPSIAPSGYAIYEGDLFPSLRGVHLVGSLKFDFISALSPEDWSETRWEWPETARVRDVTEAPDGSIWFLSETEGTAYRITPAE</sequence>
<evidence type="ECO:0000259" key="2">
    <source>
        <dbReference type="Pfam" id="PF07995"/>
    </source>
</evidence>
<feature type="domain" description="Glucose/Sorbosone dehydrogenase" evidence="2">
    <location>
        <begin position="48"/>
        <end position="362"/>
    </location>
</feature>
<protein>
    <submittedName>
        <fullName evidence="3">Soluble aldose sugar dehydrogenase YliI</fullName>
    </submittedName>
</protein>
<dbReference type="Pfam" id="PF07995">
    <property type="entry name" value="GSDH"/>
    <property type="match status" value="1"/>
</dbReference>
<dbReference type="SUPFAM" id="SSF50952">
    <property type="entry name" value="Soluble quinoprotein glucose dehydrogenase"/>
    <property type="match status" value="1"/>
</dbReference>
<dbReference type="HOGENOM" id="CLU_012253_1_1_5"/>
<dbReference type="STRING" id="1208324.P73_2572"/>
<dbReference type="OrthoDB" id="9770043at2"/>
<dbReference type="KEGG" id="cid:P73_2572"/>
<evidence type="ECO:0000313" key="3">
    <source>
        <dbReference type="EMBL" id="AJE47287.1"/>
    </source>
</evidence>
<proteinExistence type="predicted"/>
<feature type="signal peptide" evidence="1">
    <location>
        <begin position="1"/>
        <end position="29"/>
    </location>
</feature>
<dbReference type="RefSeq" id="WP_043869890.1">
    <property type="nucleotide sequence ID" value="NZ_CP004393.1"/>
</dbReference>
<evidence type="ECO:0000256" key="1">
    <source>
        <dbReference type="SAM" id="SignalP"/>
    </source>
</evidence>
<dbReference type="Gene3D" id="2.120.10.30">
    <property type="entry name" value="TolB, C-terminal domain"/>
    <property type="match status" value="1"/>
</dbReference>
<feature type="chain" id="PRO_5002100886" evidence="1">
    <location>
        <begin position="30"/>
        <end position="371"/>
    </location>
</feature>
<reference evidence="3 4" key="1">
    <citation type="journal article" date="2014" name="Int. J. Syst. Evol. Microbiol.">
        <title>Celeribacter indicus sp. nov., a polycyclic aromatic hydrocarbon-degrading bacterium from deep-sea sediment and reclassification of Huaishuia halophila as Celeribacter halophilus comb. nov.</title>
        <authorList>
            <person name="Lai Q."/>
            <person name="Cao J."/>
            <person name="Yuan J."/>
            <person name="Li F."/>
            <person name="Shao Z."/>
        </authorList>
    </citation>
    <scope>NUCLEOTIDE SEQUENCE [LARGE SCALE GENOMIC DNA]</scope>
    <source>
        <strain evidence="3">P73</strain>
    </source>
</reference>
<keyword evidence="1" id="KW-0732">Signal</keyword>
<dbReference type="InterPro" id="IPR012938">
    <property type="entry name" value="Glc/Sorbosone_DH"/>
</dbReference>
<gene>
    <name evidence="3" type="ORF">P73_2572</name>
</gene>
<dbReference type="PANTHER" id="PTHR19328:SF75">
    <property type="entry name" value="ALDOSE SUGAR DEHYDROGENASE YLII"/>
    <property type="match status" value="1"/>
</dbReference>
<dbReference type="InterPro" id="IPR011041">
    <property type="entry name" value="Quinoprot_gluc/sorb_DH_b-prop"/>
</dbReference>
<keyword evidence="4" id="KW-1185">Reference proteome</keyword>
<dbReference type="EMBL" id="CP004393">
    <property type="protein sequence ID" value="AJE47287.1"/>
    <property type="molecule type" value="Genomic_DNA"/>
</dbReference>
<dbReference type="Proteomes" id="UP000031521">
    <property type="component" value="Chromosome"/>
</dbReference>
<dbReference type="AlphaFoldDB" id="A0A0B5E4J8"/>
<name>A0A0B5E4J8_9RHOB</name>